<evidence type="ECO:0000313" key="4">
    <source>
        <dbReference type="Proteomes" id="UP000708148"/>
    </source>
</evidence>
<name>A0A8S1IZ13_9CHLO</name>
<comment type="caution">
    <text evidence="3">The sequence shown here is derived from an EMBL/GenBank/DDBJ whole genome shotgun (WGS) entry which is preliminary data.</text>
</comment>
<dbReference type="PANTHER" id="PTHR22946:SF0">
    <property type="entry name" value="DIENELACTONE HYDROLASE DOMAIN-CONTAINING PROTEIN"/>
    <property type="match status" value="1"/>
</dbReference>
<evidence type="ECO:0000256" key="1">
    <source>
        <dbReference type="SAM" id="SignalP"/>
    </source>
</evidence>
<proteinExistence type="predicted"/>
<dbReference type="Gene3D" id="3.40.50.1820">
    <property type="entry name" value="alpha/beta hydrolase"/>
    <property type="match status" value="2"/>
</dbReference>
<keyword evidence="1" id="KW-0732">Signal</keyword>
<evidence type="ECO:0000313" key="3">
    <source>
        <dbReference type="EMBL" id="CAD7699032.1"/>
    </source>
</evidence>
<dbReference type="InterPro" id="IPR050261">
    <property type="entry name" value="FrsA_esterase"/>
</dbReference>
<dbReference type="InterPro" id="IPR029058">
    <property type="entry name" value="AB_hydrolase_fold"/>
</dbReference>
<protein>
    <recommendedName>
        <fullName evidence="2">Dienelactone hydrolase domain-containing protein</fullName>
    </recommendedName>
</protein>
<dbReference type="AlphaFoldDB" id="A0A8S1IZ13"/>
<accession>A0A8S1IZ13</accession>
<dbReference type="Proteomes" id="UP000708148">
    <property type="component" value="Unassembled WGS sequence"/>
</dbReference>
<sequence length="540" mass="57299">MDCAATMRLSTTCLLLALVSAAVGQDSPFTENVNLENIQEQAVPYEYKTHSKEGTLVWDTSFDGSRPVVAVFHDADGPDGFELWVAQRLANEGYAAFVADLWGGESAKNDDTSMETVEEKGMGVEALIAVASIDAVKGLNSTVVDPDSVIVVGYGFGGTVALELARSGSDVPAVAAIHPTTLAPAGPGGASFGGRVLVVVGDGQEGIATDDVISFHDELRGLGAAWEVTRLSKVAEGFTLPTSDNFDAVAEMRAWQSLSEWLQQVVEPSRVDYLAEPYNATGVDDALLTSTTIDYSEGDFQLRGFASYLTSTEEKRPVLLIVPDGNGIGPYELWRAKLAAMEGYVGFVADIYGADIVQGAIPMEERVRLITGLFMPRTNFLGRMSAALAAVASEELSAVADATRVVAIGYCFGGSGVIELMRAEPEGLLGIASFHGGILDTNGTKAGECNNVATAVYNGADDPTVSNEEKEAFRVEMNAAKVNWELTDYGGAVHRFTNPDAPAGDPNNAYDPTADFRSWESMKAFLAALFSDDNPYVACP</sequence>
<feature type="chain" id="PRO_5035900374" description="Dienelactone hydrolase domain-containing protein" evidence="1">
    <location>
        <begin position="25"/>
        <end position="540"/>
    </location>
</feature>
<dbReference type="EMBL" id="CAJHUC010000943">
    <property type="protein sequence ID" value="CAD7699032.1"/>
    <property type="molecule type" value="Genomic_DNA"/>
</dbReference>
<dbReference type="Pfam" id="PF01738">
    <property type="entry name" value="DLH"/>
    <property type="match status" value="2"/>
</dbReference>
<dbReference type="InterPro" id="IPR002925">
    <property type="entry name" value="Dienelactn_hydro"/>
</dbReference>
<evidence type="ECO:0000259" key="2">
    <source>
        <dbReference type="Pfam" id="PF01738"/>
    </source>
</evidence>
<feature type="domain" description="Dienelactone hydrolase" evidence="2">
    <location>
        <begin position="66"/>
        <end position="265"/>
    </location>
</feature>
<organism evidence="3 4">
    <name type="scientific">Ostreobium quekettii</name>
    <dbReference type="NCBI Taxonomy" id="121088"/>
    <lineage>
        <taxon>Eukaryota</taxon>
        <taxon>Viridiplantae</taxon>
        <taxon>Chlorophyta</taxon>
        <taxon>core chlorophytes</taxon>
        <taxon>Ulvophyceae</taxon>
        <taxon>TCBD clade</taxon>
        <taxon>Bryopsidales</taxon>
        <taxon>Ostreobineae</taxon>
        <taxon>Ostreobiaceae</taxon>
        <taxon>Ostreobium</taxon>
    </lineage>
</organism>
<dbReference type="OrthoDB" id="17560at2759"/>
<dbReference type="GO" id="GO:0016787">
    <property type="term" value="F:hydrolase activity"/>
    <property type="evidence" value="ECO:0007669"/>
    <property type="project" value="InterPro"/>
</dbReference>
<dbReference type="PANTHER" id="PTHR22946">
    <property type="entry name" value="DIENELACTONE HYDROLASE DOMAIN-CONTAINING PROTEIN-RELATED"/>
    <property type="match status" value="1"/>
</dbReference>
<reference evidence="3" key="1">
    <citation type="submission" date="2020-12" db="EMBL/GenBank/DDBJ databases">
        <authorList>
            <person name="Iha C."/>
        </authorList>
    </citation>
    <scope>NUCLEOTIDE SEQUENCE</scope>
</reference>
<feature type="signal peptide" evidence="1">
    <location>
        <begin position="1"/>
        <end position="24"/>
    </location>
</feature>
<keyword evidence="4" id="KW-1185">Reference proteome</keyword>
<dbReference type="SUPFAM" id="SSF53474">
    <property type="entry name" value="alpha/beta-Hydrolases"/>
    <property type="match status" value="2"/>
</dbReference>
<gene>
    <name evidence="3" type="ORF">OSTQU699_LOCUS4391</name>
</gene>
<feature type="domain" description="Dienelactone hydrolase" evidence="2">
    <location>
        <begin position="308"/>
        <end position="528"/>
    </location>
</feature>